<comment type="similarity">
    <text evidence="2">Belongs to the major facilitator superfamily. Monocarboxylate porter (TC 2.A.1.13) family.</text>
</comment>
<keyword evidence="5" id="KW-1185">Reference proteome</keyword>
<dbReference type="InterPro" id="IPR036259">
    <property type="entry name" value="MFS_trans_sf"/>
</dbReference>
<gene>
    <name evidence="4" type="ORF">GALMADRAFT_224931</name>
</gene>
<dbReference type="InterPro" id="IPR050327">
    <property type="entry name" value="Proton-linked_MCT"/>
</dbReference>
<feature type="transmembrane region" description="Helical" evidence="3">
    <location>
        <begin position="330"/>
        <end position="355"/>
    </location>
</feature>
<evidence type="ECO:0000256" key="3">
    <source>
        <dbReference type="SAM" id="Phobius"/>
    </source>
</evidence>
<dbReference type="PANTHER" id="PTHR11360:SF234">
    <property type="entry name" value="MFS-TYPE TRANSPORTER DBAD-RELATED"/>
    <property type="match status" value="1"/>
</dbReference>
<keyword evidence="3" id="KW-1133">Transmembrane helix</keyword>
<evidence type="ECO:0008006" key="6">
    <source>
        <dbReference type="Google" id="ProtNLM"/>
    </source>
</evidence>
<dbReference type="Proteomes" id="UP000027222">
    <property type="component" value="Unassembled WGS sequence"/>
</dbReference>
<protein>
    <recommendedName>
        <fullName evidence="6">Major facilitator superfamily (MFS) profile domain-containing protein</fullName>
    </recommendedName>
</protein>
<dbReference type="GO" id="GO:0022857">
    <property type="term" value="F:transmembrane transporter activity"/>
    <property type="evidence" value="ECO:0007669"/>
    <property type="project" value="InterPro"/>
</dbReference>
<comment type="subcellular location">
    <subcellularLocation>
        <location evidence="1">Membrane</location>
        <topology evidence="1">Multi-pass membrane protein</topology>
    </subcellularLocation>
</comment>
<feature type="transmembrane region" description="Helical" evidence="3">
    <location>
        <begin position="241"/>
        <end position="263"/>
    </location>
</feature>
<dbReference type="EMBL" id="KL142376">
    <property type="protein sequence ID" value="KDR77669.1"/>
    <property type="molecule type" value="Genomic_DNA"/>
</dbReference>
<feature type="transmembrane region" description="Helical" evidence="3">
    <location>
        <begin position="306"/>
        <end position="324"/>
    </location>
</feature>
<evidence type="ECO:0000256" key="1">
    <source>
        <dbReference type="ARBA" id="ARBA00004141"/>
    </source>
</evidence>
<feature type="transmembrane region" description="Helical" evidence="3">
    <location>
        <begin position="165"/>
        <end position="185"/>
    </location>
</feature>
<dbReference type="OrthoDB" id="6499973at2759"/>
<dbReference type="PANTHER" id="PTHR11360">
    <property type="entry name" value="MONOCARBOXYLATE TRANSPORTER"/>
    <property type="match status" value="1"/>
</dbReference>
<dbReference type="InterPro" id="IPR011701">
    <property type="entry name" value="MFS"/>
</dbReference>
<dbReference type="STRING" id="685588.A0A067TCN7"/>
<organism evidence="4 5">
    <name type="scientific">Galerina marginata (strain CBS 339.88)</name>
    <dbReference type="NCBI Taxonomy" id="685588"/>
    <lineage>
        <taxon>Eukaryota</taxon>
        <taxon>Fungi</taxon>
        <taxon>Dikarya</taxon>
        <taxon>Basidiomycota</taxon>
        <taxon>Agaricomycotina</taxon>
        <taxon>Agaricomycetes</taxon>
        <taxon>Agaricomycetidae</taxon>
        <taxon>Agaricales</taxon>
        <taxon>Agaricineae</taxon>
        <taxon>Strophariaceae</taxon>
        <taxon>Galerina</taxon>
    </lineage>
</organism>
<name>A0A067TCN7_GALM3</name>
<evidence type="ECO:0000313" key="5">
    <source>
        <dbReference type="Proteomes" id="UP000027222"/>
    </source>
</evidence>
<keyword evidence="3" id="KW-0812">Transmembrane</keyword>
<feature type="transmembrane region" description="Helical" evidence="3">
    <location>
        <begin position="393"/>
        <end position="414"/>
    </location>
</feature>
<evidence type="ECO:0000313" key="4">
    <source>
        <dbReference type="EMBL" id="KDR77669.1"/>
    </source>
</evidence>
<dbReference type="Pfam" id="PF07690">
    <property type="entry name" value="MFS_1"/>
    <property type="match status" value="1"/>
</dbReference>
<feature type="transmembrane region" description="Helical" evidence="3">
    <location>
        <begin position="362"/>
        <end position="381"/>
    </location>
</feature>
<proteinExistence type="inferred from homology"/>
<feature type="transmembrane region" description="Helical" evidence="3">
    <location>
        <begin position="36"/>
        <end position="57"/>
    </location>
</feature>
<dbReference type="AlphaFoldDB" id="A0A067TCN7"/>
<feature type="transmembrane region" description="Helical" evidence="3">
    <location>
        <begin position="131"/>
        <end position="153"/>
    </location>
</feature>
<dbReference type="GO" id="GO:0016020">
    <property type="term" value="C:membrane"/>
    <property type="evidence" value="ECO:0007669"/>
    <property type="project" value="UniProtKB-SubCell"/>
</dbReference>
<evidence type="ECO:0000256" key="2">
    <source>
        <dbReference type="ARBA" id="ARBA00006727"/>
    </source>
</evidence>
<keyword evidence="3" id="KW-0472">Membrane</keyword>
<dbReference type="HOGENOM" id="CLU_001265_1_1_1"/>
<feature type="transmembrane region" description="Helical" evidence="3">
    <location>
        <begin position="77"/>
        <end position="94"/>
    </location>
</feature>
<accession>A0A067TCN7</accession>
<feature type="transmembrane region" description="Helical" evidence="3">
    <location>
        <begin position="275"/>
        <end position="294"/>
    </location>
</feature>
<reference evidence="5" key="1">
    <citation type="journal article" date="2014" name="Proc. Natl. Acad. Sci. U.S.A.">
        <title>Extensive sampling of basidiomycete genomes demonstrates inadequacy of the white-rot/brown-rot paradigm for wood decay fungi.</title>
        <authorList>
            <person name="Riley R."/>
            <person name="Salamov A.A."/>
            <person name="Brown D.W."/>
            <person name="Nagy L.G."/>
            <person name="Floudas D."/>
            <person name="Held B.W."/>
            <person name="Levasseur A."/>
            <person name="Lombard V."/>
            <person name="Morin E."/>
            <person name="Otillar R."/>
            <person name="Lindquist E.A."/>
            <person name="Sun H."/>
            <person name="LaButti K.M."/>
            <person name="Schmutz J."/>
            <person name="Jabbour D."/>
            <person name="Luo H."/>
            <person name="Baker S.E."/>
            <person name="Pisabarro A.G."/>
            <person name="Walton J.D."/>
            <person name="Blanchette R.A."/>
            <person name="Henrissat B."/>
            <person name="Martin F."/>
            <person name="Cullen D."/>
            <person name="Hibbett D.S."/>
            <person name="Grigoriev I.V."/>
        </authorList>
    </citation>
    <scope>NUCLEOTIDE SEQUENCE [LARGE SCALE GENOMIC DNA]</scope>
    <source>
        <strain evidence="5">CBS 339.88</strain>
    </source>
</reference>
<feature type="transmembrane region" description="Helical" evidence="3">
    <location>
        <begin position="106"/>
        <end position="125"/>
    </location>
</feature>
<dbReference type="Gene3D" id="1.20.1250.20">
    <property type="entry name" value="MFS general substrate transporter like domains"/>
    <property type="match status" value="2"/>
</dbReference>
<sequence length="428" mass="46219">MSENNLAPSADLTLDQKLPEESTEAQNALPDSGTKAWLTVLGAWFVLFASFGYIYSFGVYQDYYTRFYLSIHSPSKIAWIGSVQLSLPFLLGLVSGKLFDVGYFHALQLCGGVILTVSLFGLSLAKPQKYAQIFLSQGIGMGVGIGFVFVPSLSVLSHHFRHRKAWATGVAMTGVSVGAIVFPISTHLLPSIGFARTVRATGYLVIGTLVLGNLLMRPSPPKDVSQKPQIGIKSIITDPPYLFGITGASMCLFGFYFPLIYLQLYAVEHGIDENLAFYSISILNAAGIPGRLTANYFADIYGPWNLIIPTTALTAASIFSIFGVHSPGSLIAVSIFYGWFSGAWLSLIVAALASLARHPNEVGLRTGFGLALGSLATLGSAPIQGRLLSSTFIWSKAIIFSGAFLAIPPLLFLLGRRFIVKERKTQRV</sequence>
<dbReference type="SUPFAM" id="SSF103473">
    <property type="entry name" value="MFS general substrate transporter"/>
    <property type="match status" value="1"/>
</dbReference>